<dbReference type="EMBL" id="QFFZ01000067">
    <property type="protein sequence ID" value="TEB08965.1"/>
    <property type="molecule type" value="Genomic_DNA"/>
</dbReference>
<evidence type="ECO:0000256" key="4">
    <source>
        <dbReference type="ARBA" id="ARBA00022989"/>
    </source>
</evidence>
<dbReference type="InterPro" id="IPR005829">
    <property type="entry name" value="Sugar_transporter_CS"/>
</dbReference>
<feature type="transmembrane region" description="Helical" evidence="6">
    <location>
        <begin position="311"/>
        <end position="329"/>
    </location>
</feature>
<evidence type="ECO:0000313" key="8">
    <source>
        <dbReference type="EMBL" id="TEB08965.1"/>
    </source>
</evidence>
<dbReference type="PROSITE" id="PS00216">
    <property type="entry name" value="SUGAR_TRANSPORT_1"/>
    <property type="match status" value="1"/>
</dbReference>
<keyword evidence="4 6" id="KW-1133">Transmembrane helix</keyword>
<feature type="domain" description="Major facilitator superfamily (MFS) profile" evidence="7">
    <location>
        <begin position="39"/>
        <end position="452"/>
    </location>
</feature>
<feature type="transmembrane region" description="Helical" evidence="6">
    <location>
        <begin position="189"/>
        <end position="208"/>
    </location>
</feature>
<feature type="transmembrane region" description="Helical" evidence="6">
    <location>
        <begin position="130"/>
        <end position="151"/>
    </location>
</feature>
<feature type="transmembrane region" description="Helical" evidence="6">
    <location>
        <begin position="341"/>
        <end position="359"/>
    </location>
</feature>
<dbReference type="CDD" id="cd17316">
    <property type="entry name" value="MFS_SV2_like"/>
    <property type="match status" value="1"/>
</dbReference>
<evidence type="ECO:0000256" key="3">
    <source>
        <dbReference type="ARBA" id="ARBA00022692"/>
    </source>
</evidence>
<comment type="caution">
    <text evidence="8">The sequence shown here is derived from an EMBL/GenBank/DDBJ whole genome shotgun (WGS) entry which is preliminary data.</text>
</comment>
<accession>A0A4Y7RIZ9</accession>
<comment type="subcellular location">
    <subcellularLocation>
        <location evidence="1">Cell membrane</location>
        <topology evidence="1">Multi-pass membrane protein</topology>
    </subcellularLocation>
</comment>
<organism evidence="8 9">
    <name type="scientific">Pelotomaculum propionicicum</name>
    <dbReference type="NCBI Taxonomy" id="258475"/>
    <lineage>
        <taxon>Bacteria</taxon>
        <taxon>Bacillati</taxon>
        <taxon>Bacillota</taxon>
        <taxon>Clostridia</taxon>
        <taxon>Eubacteriales</taxon>
        <taxon>Desulfotomaculaceae</taxon>
        <taxon>Pelotomaculum</taxon>
    </lineage>
</organism>
<keyword evidence="3 6" id="KW-0812">Transmembrane</keyword>
<dbReference type="GO" id="GO:0005886">
    <property type="term" value="C:plasma membrane"/>
    <property type="evidence" value="ECO:0007669"/>
    <property type="project" value="UniProtKB-SubCell"/>
</dbReference>
<dbReference type="Proteomes" id="UP000297597">
    <property type="component" value="Unassembled WGS sequence"/>
</dbReference>
<dbReference type="GO" id="GO:0022857">
    <property type="term" value="F:transmembrane transporter activity"/>
    <property type="evidence" value="ECO:0007669"/>
    <property type="project" value="InterPro"/>
</dbReference>
<dbReference type="PROSITE" id="PS50850">
    <property type="entry name" value="MFS"/>
    <property type="match status" value="1"/>
</dbReference>
<feature type="transmembrane region" description="Helical" evidence="6">
    <location>
        <begin position="429"/>
        <end position="449"/>
    </location>
</feature>
<keyword evidence="5 6" id="KW-0472">Membrane</keyword>
<evidence type="ECO:0000259" key="7">
    <source>
        <dbReference type="PROSITE" id="PS50850"/>
    </source>
</evidence>
<name>A0A4Y7RIZ9_9FIRM</name>
<dbReference type="InterPro" id="IPR020846">
    <property type="entry name" value="MFS_dom"/>
</dbReference>
<dbReference type="SUPFAM" id="SSF103473">
    <property type="entry name" value="MFS general substrate transporter"/>
    <property type="match status" value="1"/>
</dbReference>
<evidence type="ECO:0000256" key="1">
    <source>
        <dbReference type="ARBA" id="ARBA00004651"/>
    </source>
</evidence>
<feature type="transmembrane region" description="Helical" evidence="6">
    <location>
        <begin position="77"/>
        <end position="96"/>
    </location>
</feature>
<dbReference type="PANTHER" id="PTHR23511">
    <property type="entry name" value="SYNAPTIC VESICLE GLYCOPROTEIN 2"/>
    <property type="match status" value="1"/>
</dbReference>
<evidence type="ECO:0000256" key="5">
    <source>
        <dbReference type="ARBA" id="ARBA00023136"/>
    </source>
</evidence>
<evidence type="ECO:0000256" key="2">
    <source>
        <dbReference type="ARBA" id="ARBA00022448"/>
    </source>
</evidence>
<feature type="transmembrane region" description="Helical" evidence="6">
    <location>
        <begin position="108"/>
        <end position="124"/>
    </location>
</feature>
<keyword evidence="9" id="KW-1185">Reference proteome</keyword>
<sequence length="461" mass="50752">MSSLEINTSRGSAVNTGLQADPIQSRLDNFPLSKVHYYIWAICTIGFILDVMDLFLVSFALPMIIKEWKVSSEVAGLIASGSMWGMVIGAYAWGILGDRIGRRGTMQATILTYSLITGLCALSWNSITLFIGRFLVGIGLGGFFPVDYAVLVEFIPAKSRGRLMAYSILTMPIGILLGSLIAYNLGPTWGWRALFVIGALPAFLAFLARRVIPESPRYLVSKGKYEEADKVVRWLEEKSGVQTPATTDIKTYTVKQEAEKVNILELFTSGYVVRTLFTWLLWLTQSLPYFAMGTMLPTLLIKHYGLPQQEAIKFVSYLTIVAIGGRALAAFLIESVGRKKVLILFSLLAAIGLAMYNGAETVRQIFIVAVIACFFYEGTWTSVMLYTAELFPTRLRSTGAGSAQAVGRIASGISPIFVGFMMARSVSTIFYAFAGCFLLMTILVIFFGIETKGRPLEEISK</sequence>
<dbReference type="Gene3D" id="1.20.1250.20">
    <property type="entry name" value="MFS general substrate transporter like domains"/>
    <property type="match status" value="1"/>
</dbReference>
<dbReference type="InterPro" id="IPR005828">
    <property type="entry name" value="MFS_sugar_transport-like"/>
</dbReference>
<feature type="transmembrane region" description="Helical" evidence="6">
    <location>
        <begin position="365"/>
        <end position="385"/>
    </location>
</feature>
<feature type="transmembrane region" description="Helical" evidence="6">
    <location>
        <begin position="271"/>
        <end position="291"/>
    </location>
</feature>
<protein>
    <submittedName>
        <fullName evidence="8">Putative niacin/nicotinamide transporter NaiP</fullName>
    </submittedName>
</protein>
<feature type="transmembrane region" description="Helical" evidence="6">
    <location>
        <begin position="163"/>
        <end position="183"/>
    </location>
</feature>
<dbReference type="PANTHER" id="PTHR23511:SF34">
    <property type="entry name" value="SYNAPTIC VESICLE GLYCOPROTEIN 2"/>
    <property type="match status" value="1"/>
</dbReference>
<dbReference type="Pfam" id="PF00083">
    <property type="entry name" value="Sugar_tr"/>
    <property type="match status" value="1"/>
</dbReference>
<gene>
    <name evidence="8" type="primary">naiP</name>
    <name evidence="8" type="ORF">Pmgp_03510</name>
</gene>
<proteinExistence type="predicted"/>
<keyword evidence="2" id="KW-0813">Transport</keyword>
<reference evidence="8 9" key="1">
    <citation type="journal article" date="2018" name="Environ. Microbiol.">
        <title>Novel energy conservation strategies and behaviour of Pelotomaculum schinkii driving syntrophic propionate catabolism.</title>
        <authorList>
            <person name="Hidalgo-Ahumada C.A.P."/>
            <person name="Nobu M.K."/>
            <person name="Narihiro T."/>
            <person name="Tamaki H."/>
            <person name="Liu W.T."/>
            <person name="Kamagata Y."/>
            <person name="Stams A.J.M."/>
            <person name="Imachi H."/>
            <person name="Sousa D.Z."/>
        </authorList>
    </citation>
    <scope>NUCLEOTIDE SEQUENCE [LARGE SCALE GENOMIC DNA]</scope>
    <source>
        <strain evidence="8 9">MGP</strain>
    </source>
</reference>
<dbReference type="RefSeq" id="WP_134215723.1">
    <property type="nucleotide sequence ID" value="NZ_QFFZ01000067.1"/>
</dbReference>
<feature type="transmembrane region" description="Helical" evidence="6">
    <location>
        <begin position="37"/>
        <end position="65"/>
    </location>
</feature>
<dbReference type="AlphaFoldDB" id="A0A4Y7RIZ9"/>
<evidence type="ECO:0000256" key="6">
    <source>
        <dbReference type="SAM" id="Phobius"/>
    </source>
</evidence>
<dbReference type="OrthoDB" id="9787026at2"/>
<dbReference type="InterPro" id="IPR036259">
    <property type="entry name" value="MFS_trans_sf"/>
</dbReference>
<evidence type="ECO:0000313" key="9">
    <source>
        <dbReference type="Proteomes" id="UP000297597"/>
    </source>
</evidence>